<protein>
    <submittedName>
        <fullName evidence="3">Nucleolin-like</fullName>
    </submittedName>
</protein>
<dbReference type="GeneID" id="103520952"/>
<evidence type="ECO:0000313" key="3">
    <source>
        <dbReference type="RefSeq" id="XP_008484271.2"/>
    </source>
</evidence>
<feature type="compositionally biased region" description="Basic and acidic residues" evidence="1">
    <location>
        <begin position="135"/>
        <end position="144"/>
    </location>
</feature>
<evidence type="ECO:0000256" key="1">
    <source>
        <dbReference type="SAM" id="MobiDB-lite"/>
    </source>
</evidence>
<dbReference type="KEGG" id="dci:103520952"/>
<feature type="compositionally biased region" description="Acidic residues" evidence="1">
    <location>
        <begin position="1"/>
        <end position="40"/>
    </location>
</feature>
<dbReference type="Proteomes" id="UP000079169">
    <property type="component" value="Unplaced"/>
</dbReference>
<dbReference type="AlphaFoldDB" id="A0A1S3DLX6"/>
<gene>
    <name evidence="3" type="primary">LOC103520952</name>
</gene>
<feature type="region of interest" description="Disordered" evidence="1">
    <location>
        <begin position="1"/>
        <end position="69"/>
    </location>
</feature>
<keyword evidence="2" id="KW-1185">Reference proteome</keyword>
<feature type="region of interest" description="Disordered" evidence="1">
    <location>
        <begin position="135"/>
        <end position="176"/>
    </location>
</feature>
<dbReference type="RefSeq" id="XP_008484271.2">
    <property type="nucleotide sequence ID" value="XM_008486049.2"/>
</dbReference>
<proteinExistence type="predicted"/>
<sequence length="193" mass="22322">MEVEKEDDDDDEEESDDEDEEEEDDDDEDDDEDDSDEEEEEKPKVEKKAKQQPKKETKTQEAPKKSVEENTSLTKVFFAPVNVELSAKDIVDALSKVVNTEDSALRVDVQNVYFGIPATKIECRVMLDVSKPENKDEIHPRERPLIVTLPTFKSKRKRPKSSDSHDKEDQESICDQRGGWTELKNRKYGDTYH</sequence>
<accession>A0A1S3DLX6</accession>
<name>A0A1S3DLX6_DIACI</name>
<evidence type="ECO:0000313" key="2">
    <source>
        <dbReference type="Proteomes" id="UP000079169"/>
    </source>
</evidence>
<dbReference type="PaxDb" id="121845-A0A1S3DLX6"/>
<feature type="compositionally biased region" description="Basic and acidic residues" evidence="1">
    <location>
        <begin position="41"/>
        <end position="68"/>
    </location>
</feature>
<feature type="compositionally biased region" description="Basic and acidic residues" evidence="1">
    <location>
        <begin position="160"/>
        <end position="170"/>
    </location>
</feature>
<organism evidence="2 3">
    <name type="scientific">Diaphorina citri</name>
    <name type="common">Asian citrus psyllid</name>
    <dbReference type="NCBI Taxonomy" id="121845"/>
    <lineage>
        <taxon>Eukaryota</taxon>
        <taxon>Metazoa</taxon>
        <taxon>Ecdysozoa</taxon>
        <taxon>Arthropoda</taxon>
        <taxon>Hexapoda</taxon>
        <taxon>Insecta</taxon>
        <taxon>Pterygota</taxon>
        <taxon>Neoptera</taxon>
        <taxon>Paraneoptera</taxon>
        <taxon>Hemiptera</taxon>
        <taxon>Sternorrhyncha</taxon>
        <taxon>Psylloidea</taxon>
        <taxon>Psyllidae</taxon>
        <taxon>Diaphorininae</taxon>
        <taxon>Diaphorina</taxon>
    </lineage>
</organism>
<reference evidence="3" key="1">
    <citation type="submission" date="2025-08" db="UniProtKB">
        <authorList>
            <consortium name="RefSeq"/>
        </authorList>
    </citation>
    <scope>IDENTIFICATION</scope>
</reference>